<name>A0A0G1PWX3_9BACT</name>
<dbReference type="EMBL" id="LCLA01000025">
    <property type="protein sequence ID" value="KKU09953.1"/>
    <property type="molecule type" value="Genomic_DNA"/>
</dbReference>
<dbReference type="SUPFAM" id="SSF53098">
    <property type="entry name" value="Ribonuclease H-like"/>
    <property type="match status" value="1"/>
</dbReference>
<proteinExistence type="predicted"/>
<accession>A0A0G1PWX3</accession>
<evidence type="ECO:0000313" key="3">
    <source>
        <dbReference type="Proteomes" id="UP000034329"/>
    </source>
</evidence>
<organism evidence="2 3">
    <name type="scientific">Candidatus Woesebacteria bacterium GW2011_GWB1_45_5</name>
    <dbReference type="NCBI Taxonomy" id="1618581"/>
    <lineage>
        <taxon>Bacteria</taxon>
        <taxon>Candidatus Woeseibacteriota</taxon>
    </lineage>
</organism>
<dbReference type="AlphaFoldDB" id="A0A0G1PWX3"/>
<dbReference type="Pfam" id="PF13456">
    <property type="entry name" value="RVT_3"/>
    <property type="match status" value="1"/>
</dbReference>
<dbReference type="PANTHER" id="PTHR46387:SF2">
    <property type="entry name" value="RIBONUCLEASE HI"/>
    <property type="match status" value="1"/>
</dbReference>
<dbReference type="CDD" id="cd09279">
    <property type="entry name" value="RNase_HI_like"/>
    <property type="match status" value="1"/>
</dbReference>
<dbReference type="InterPro" id="IPR036397">
    <property type="entry name" value="RNaseH_sf"/>
</dbReference>
<dbReference type="GO" id="GO:0004523">
    <property type="term" value="F:RNA-DNA hybrid ribonuclease activity"/>
    <property type="evidence" value="ECO:0007669"/>
    <property type="project" value="InterPro"/>
</dbReference>
<gene>
    <name evidence="2" type="ORF">UX13_C0025G0003</name>
</gene>
<comment type="caution">
    <text evidence="2">The sequence shown here is derived from an EMBL/GenBank/DDBJ whole genome shotgun (WGS) entry which is preliminary data.</text>
</comment>
<reference evidence="2 3" key="1">
    <citation type="journal article" date="2015" name="Nature">
        <title>rRNA introns, odd ribosomes, and small enigmatic genomes across a large radiation of phyla.</title>
        <authorList>
            <person name="Brown C.T."/>
            <person name="Hug L.A."/>
            <person name="Thomas B.C."/>
            <person name="Sharon I."/>
            <person name="Castelle C.J."/>
            <person name="Singh A."/>
            <person name="Wilkins M.J."/>
            <person name="Williams K.H."/>
            <person name="Banfield J.F."/>
        </authorList>
    </citation>
    <scope>NUCLEOTIDE SEQUENCE [LARGE SCALE GENOMIC DNA]</scope>
</reference>
<dbReference type="PROSITE" id="PS50879">
    <property type="entry name" value="RNASE_H_1"/>
    <property type="match status" value="1"/>
</dbReference>
<evidence type="ECO:0000259" key="1">
    <source>
        <dbReference type="PROSITE" id="PS50879"/>
    </source>
</evidence>
<feature type="domain" description="RNase H type-1" evidence="1">
    <location>
        <begin position="2"/>
        <end position="137"/>
    </location>
</feature>
<evidence type="ECO:0000313" key="2">
    <source>
        <dbReference type="EMBL" id="KKU09953.1"/>
    </source>
</evidence>
<dbReference type="InterPro" id="IPR002156">
    <property type="entry name" value="RNaseH_domain"/>
</dbReference>
<dbReference type="InterPro" id="IPR012337">
    <property type="entry name" value="RNaseH-like_sf"/>
</dbReference>
<protein>
    <submittedName>
        <fullName evidence="2">Ribonuclease HI</fullName>
    </submittedName>
</protein>
<dbReference type="PANTHER" id="PTHR46387">
    <property type="entry name" value="POLYNUCLEOTIDYL TRANSFERASE, RIBONUCLEASE H-LIKE SUPERFAMILY PROTEIN"/>
    <property type="match status" value="1"/>
</dbReference>
<dbReference type="Gene3D" id="3.30.420.10">
    <property type="entry name" value="Ribonuclease H-like superfamily/Ribonuclease H"/>
    <property type="match status" value="1"/>
</dbReference>
<sequence>MNEGVLVIHTDGGARGNPGPSACAFVAEKAGKLIFKDSKYLGITTNNQAEYQGAILALKWFTGTDTGLHISTVEFYLDSELIVRQLNGVYKVKDKDLRQLFFEASSLIKSIPLKIIFKNIPRSKNKLADLLVNQELDRQH</sequence>
<dbReference type="GO" id="GO:0003676">
    <property type="term" value="F:nucleic acid binding"/>
    <property type="evidence" value="ECO:0007669"/>
    <property type="project" value="InterPro"/>
</dbReference>
<dbReference type="Proteomes" id="UP000034329">
    <property type="component" value="Unassembled WGS sequence"/>
</dbReference>